<dbReference type="Proteomes" id="UP001140502">
    <property type="component" value="Unassembled WGS sequence"/>
</dbReference>
<dbReference type="OrthoDB" id="10576735at2759"/>
<name>A0A9W8T9F9_9HYPO</name>
<sequence length="230" mass="25868">MSVPNIELVALQTNQPAHLPLISLPGLTVVMYVVIDMGSIHSISSKNRSLASLTLMLFPRMTVLETTGPMVHMMRLNLVGDTNNRVSMRVNSVLSIAMSDMMCMIDTAIAYTNGDSEAVDLVCTSIDSGRHMAMIKFVFDILTRTVLTNNLVYMHMFVKHDLYTIMVNILNDNPKIMVHESTDWYMDLNVVRLSNSNRNMVVMMTTPITIYEMMGLMEIPNLRVSVMISI</sequence>
<evidence type="ECO:0000313" key="1">
    <source>
        <dbReference type="EMBL" id="KAJ4307974.1"/>
    </source>
</evidence>
<reference evidence="1" key="1">
    <citation type="submission" date="2022-10" db="EMBL/GenBank/DDBJ databases">
        <title>Tapping the CABI collections for fungal endophytes: first genome assemblies for Collariella, Neodidymelliopsis, Ascochyta clinopodiicola, Didymella pomorum, Didymosphaeria variabile, Neocosmospora piperis and Neocucurbitaria cava.</title>
        <authorList>
            <person name="Hill R."/>
        </authorList>
    </citation>
    <scope>NUCLEOTIDE SEQUENCE</scope>
    <source>
        <strain evidence="1">IMI 366586</strain>
    </source>
</reference>
<proteinExistence type="predicted"/>
<keyword evidence="2" id="KW-1185">Reference proteome</keyword>
<accession>A0A9W8T9F9</accession>
<organism evidence="1 2">
    <name type="scientific">Fusarium piperis</name>
    <dbReference type="NCBI Taxonomy" id="1435070"/>
    <lineage>
        <taxon>Eukaryota</taxon>
        <taxon>Fungi</taxon>
        <taxon>Dikarya</taxon>
        <taxon>Ascomycota</taxon>
        <taxon>Pezizomycotina</taxon>
        <taxon>Sordariomycetes</taxon>
        <taxon>Hypocreomycetidae</taxon>
        <taxon>Hypocreales</taxon>
        <taxon>Nectriaceae</taxon>
        <taxon>Fusarium</taxon>
        <taxon>Fusarium solani species complex</taxon>
    </lineage>
</organism>
<protein>
    <submittedName>
        <fullName evidence="1">Uncharacterized protein</fullName>
    </submittedName>
</protein>
<comment type="caution">
    <text evidence="1">The sequence shown here is derived from an EMBL/GenBank/DDBJ whole genome shotgun (WGS) entry which is preliminary data.</text>
</comment>
<gene>
    <name evidence="1" type="ORF">N0V84_012379</name>
</gene>
<dbReference type="EMBL" id="JAPEUR010000596">
    <property type="protein sequence ID" value="KAJ4307974.1"/>
    <property type="molecule type" value="Genomic_DNA"/>
</dbReference>
<dbReference type="AlphaFoldDB" id="A0A9W8T9F9"/>
<evidence type="ECO:0000313" key="2">
    <source>
        <dbReference type="Proteomes" id="UP001140502"/>
    </source>
</evidence>